<evidence type="ECO:0000313" key="1">
    <source>
        <dbReference type="EMBL" id="KWV59707.1"/>
    </source>
</evidence>
<name>A0A120FR76_9HYPH</name>
<keyword evidence="2" id="KW-1185">Reference proteome</keyword>
<reference evidence="1 2" key="1">
    <citation type="submission" date="2015-11" db="EMBL/GenBank/DDBJ databases">
        <title>Draft Genome Sequence of the Strain BR 10423 (Rhizobium sp.) isolated from nodules of Mimosa pudica.</title>
        <authorList>
            <person name="Barauna A.C."/>
            <person name="Zilli J.E."/>
            <person name="Simoes-Araujo J.L."/>
            <person name="Reis V.M."/>
            <person name="James E.K."/>
            <person name="Reis F.B.Jr."/>
            <person name="Rouws L.F."/>
            <person name="Passos S.R."/>
            <person name="Gois S.R."/>
        </authorList>
    </citation>
    <scope>NUCLEOTIDE SEQUENCE [LARGE SCALE GENOMIC DNA]</scope>
    <source>
        <strain evidence="1 2">BR10423</strain>
    </source>
</reference>
<gene>
    <name evidence="1" type="ORF">AS026_28085</name>
</gene>
<dbReference type="OrthoDB" id="9999202at2"/>
<dbReference type="EMBL" id="LNCD01000008">
    <property type="protein sequence ID" value="KWV59707.1"/>
    <property type="molecule type" value="Genomic_DNA"/>
</dbReference>
<evidence type="ECO:0000313" key="2">
    <source>
        <dbReference type="Proteomes" id="UP000068164"/>
    </source>
</evidence>
<sequence>MREDRKYPEEGEPKLQFTVAEMADRTKYACTIHVYADAEKDGCTDHVRQWSPSVVQVGSFSRTTYAIAAHIAHSAKARNRAGLRFNTNSVVAMKVKIDPWFIANPRMKLSAPMTPKFANISKGKLVPDNALTAPILHAVNEEGRVGTMACVACYEMTNTPMRDVRSEVI</sequence>
<proteinExistence type="predicted"/>
<accession>A0A120FR76</accession>
<comment type="caution">
    <text evidence="1">The sequence shown here is derived from an EMBL/GenBank/DDBJ whole genome shotgun (WGS) entry which is preliminary data.</text>
</comment>
<dbReference type="Proteomes" id="UP000068164">
    <property type="component" value="Unassembled WGS sequence"/>
</dbReference>
<protein>
    <submittedName>
        <fullName evidence="1">Uncharacterized protein</fullName>
    </submittedName>
</protein>
<organism evidence="1 2">
    <name type="scientific">Rhizobium altiplani</name>
    <dbReference type="NCBI Taxonomy" id="1864509"/>
    <lineage>
        <taxon>Bacteria</taxon>
        <taxon>Pseudomonadati</taxon>
        <taxon>Pseudomonadota</taxon>
        <taxon>Alphaproteobacteria</taxon>
        <taxon>Hyphomicrobiales</taxon>
        <taxon>Rhizobiaceae</taxon>
        <taxon>Rhizobium/Agrobacterium group</taxon>
        <taxon>Rhizobium</taxon>
    </lineage>
</organism>
<dbReference type="RefSeq" id="WP_062368496.1">
    <property type="nucleotide sequence ID" value="NZ_LNCD01000008.1"/>
</dbReference>
<dbReference type="AlphaFoldDB" id="A0A120FR76"/>